<feature type="domain" description="CR-type" evidence="7">
    <location>
        <begin position="33"/>
        <end position="111"/>
    </location>
</feature>
<dbReference type="Gene3D" id="2.10.230.10">
    <property type="entry name" value="Heat shock protein DnaJ, cysteine-rich domain"/>
    <property type="match status" value="1"/>
</dbReference>
<dbReference type="InterPro" id="IPR001305">
    <property type="entry name" value="HSP_DnaJ_Cys-rich_dom"/>
</dbReference>
<keyword evidence="9" id="KW-1185">Reference proteome</keyword>
<dbReference type="GO" id="GO:0005739">
    <property type="term" value="C:mitochondrion"/>
    <property type="evidence" value="ECO:0007669"/>
    <property type="project" value="TreeGrafter"/>
</dbReference>
<dbReference type="GO" id="GO:0031072">
    <property type="term" value="F:heat shock protein binding"/>
    <property type="evidence" value="ECO:0007669"/>
    <property type="project" value="InterPro"/>
</dbReference>
<keyword evidence="3 6" id="KW-0863">Zinc-finger</keyword>
<dbReference type="GO" id="GO:0043066">
    <property type="term" value="P:negative regulation of apoptotic process"/>
    <property type="evidence" value="ECO:0007669"/>
    <property type="project" value="TreeGrafter"/>
</dbReference>
<dbReference type="Proteomes" id="UP000054359">
    <property type="component" value="Unassembled WGS sequence"/>
</dbReference>
<keyword evidence="1 6" id="KW-0479">Metal-binding</keyword>
<dbReference type="CDD" id="cd10719">
    <property type="entry name" value="DnaJ_zf"/>
    <property type="match status" value="1"/>
</dbReference>
<proteinExistence type="predicted"/>
<evidence type="ECO:0000313" key="9">
    <source>
        <dbReference type="Proteomes" id="UP000054359"/>
    </source>
</evidence>
<dbReference type="InterPro" id="IPR051938">
    <property type="entry name" value="Apopto_cytoskel_mod"/>
</dbReference>
<dbReference type="Pfam" id="PF01556">
    <property type="entry name" value="DnaJ_C"/>
    <property type="match status" value="1"/>
</dbReference>
<evidence type="ECO:0000256" key="5">
    <source>
        <dbReference type="ARBA" id="ARBA00023186"/>
    </source>
</evidence>
<dbReference type="Gene3D" id="2.60.260.20">
    <property type="entry name" value="Urease metallochaperone UreE, N-terminal domain"/>
    <property type="match status" value="2"/>
</dbReference>
<keyword evidence="2" id="KW-0677">Repeat</keyword>
<evidence type="ECO:0000256" key="3">
    <source>
        <dbReference type="ARBA" id="ARBA00022771"/>
    </source>
</evidence>
<dbReference type="CDD" id="cd10747">
    <property type="entry name" value="DnaJ_C"/>
    <property type="match status" value="1"/>
</dbReference>
<dbReference type="FunFam" id="2.60.260.20:FF:000005">
    <property type="entry name" value="Chaperone protein dnaJ 1, mitochondrial"/>
    <property type="match status" value="1"/>
</dbReference>
<dbReference type="GO" id="GO:0008270">
    <property type="term" value="F:zinc ion binding"/>
    <property type="evidence" value="ECO:0007669"/>
    <property type="project" value="UniProtKB-KW"/>
</dbReference>
<gene>
    <name evidence="8" type="ORF">X975_02027</name>
</gene>
<organism evidence="8 9">
    <name type="scientific">Stegodyphus mimosarum</name>
    <name type="common">African social velvet spider</name>
    <dbReference type="NCBI Taxonomy" id="407821"/>
    <lineage>
        <taxon>Eukaryota</taxon>
        <taxon>Metazoa</taxon>
        <taxon>Ecdysozoa</taxon>
        <taxon>Arthropoda</taxon>
        <taxon>Chelicerata</taxon>
        <taxon>Arachnida</taxon>
        <taxon>Araneae</taxon>
        <taxon>Araneomorphae</taxon>
        <taxon>Entelegynae</taxon>
        <taxon>Eresoidea</taxon>
        <taxon>Eresidae</taxon>
        <taxon>Stegodyphus</taxon>
    </lineage>
</organism>
<sequence length="261" mass="28643">MKMSDFDYADSHFGFGASEQVILELDFFEAARGTVKNARVNVVDTCPKCGGTCCVAGTKMIRCDHCNATGMETISTGAFFMKTTCRKCHGTGMFNRYPCLYCAGKGSSVQLKSVAINVPPGVEDGQTVRVKVGQQEVLVTFRVFESKYFRREGADVHTDAVISLSQAILGGEIKIQGLHDDIKLKIPPGTSSHKVFRFAGKGIKRSTGFGYGDHYVHIKISIPQKLDKLRYELIKAYAEMETDTPGTIEGISSSKSKYEYA</sequence>
<keyword evidence="5" id="KW-0143">Chaperone</keyword>
<evidence type="ECO:0000256" key="1">
    <source>
        <dbReference type="ARBA" id="ARBA00022723"/>
    </source>
</evidence>
<evidence type="ECO:0000256" key="6">
    <source>
        <dbReference type="PROSITE-ProRule" id="PRU00546"/>
    </source>
</evidence>
<evidence type="ECO:0000313" key="8">
    <source>
        <dbReference type="EMBL" id="KFM71486.1"/>
    </source>
</evidence>
<accession>A0A087U297</accession>
<keyword evidence="4 6" id="KW-0862">Zinc</keyword>
<dbReference type="GO" id="GO:0051082">
    <property type="term" value="F:unfolded protein binding"/>
    <property type="evidence" value="ECO:0007669"/>
    <property type="project" value="InterPro"/>
</dbReference>
<dbReference type="PANTHER" id="PTHR44145:SF3">
    <property type="entry name" value="DNAJ HOMOLOG SUBFAMILY A MEMBER 3, MITOCHONDRIAL"/>
    <property type="match status" value="1"/>
</dbReference>
<dbReference type="GO" id="GO:0006457">
    <property type="term" value="P:protein folding"/>
    <property type="evidence" value="ECO:0007669"/>
    <property type="project" value="InterPro"/>
</dbReference>
<dbReference type="InterPro" id="IPR008971">
    <property type="entry name" value="HSP40/DnaJ_pept-bd"/>
</dbReference>
<evidence type="ECO:0000259" key="7">
    <source>
        <dbReference type="PROSITE" id="PS51188"/>
    </source>
</evidence>
<dbReference type="SUPFAM" id="SSF57938">
    <property type="entry name" value="DnaJ/Hsp40 cysteine-rich domain"/>
    <property type="match status" value="1"/>
</dbReference>
<dbReference type="AlphaFoldDB" id="A0A087U297"/>
<dbReference type="GO" id="GO:0007005">
    <property type="term" value="P:mitochondrion organization"/>
    <property type="evidence" value="ECO:0007669"/>
    <property type="project" value="TreeGrafter"/>
</dbReference>
<dbReference type="OrthoDB" id="6424077at2759"/>
<feature type="non-terminal residue" evidence="8">
    <location>
        <position position="261"/>
    </location>
</feature>
<reference evidence="8 9" key="1">
    <citation type="submission" date="2013-11" db="EMBL/GenBank/DDBJ databases">
        <title>Genome sequencing of Stegodyphus mimosarum.</title>
        <authorList>
            <person name="Bechsgaard J."/>
        </authorList>
    </citation>
    <scope>NUCLEOTIDE SEQUENCE [LARGE SCALE GENOMIC DNA]</scope>
</reference>
<dbReference type="SUPFAM" id="SSF49493">
    <property type="entry name" value="HSP40/DnaJ peptide-binding domain"/>
    <property type="match status" value="1"/>
</dbReference>
<dbReference type="STRING" id="407821.A0A087U297"/>
<evidence type="ECO:0000256" key="4">
    <source>
        <dbReference type="ARBA" id="ARBA00022833"/>
    </source>
</evidence>
<evidence type="ECO:0000256" key="2">
    <source>
        <dbReference type="ARBA" id="ARBA00022737"/>
    </source>
</evidence>
<dbReference type="InterPro" id="IPR002939">
    <property type="entry name" value="DnaJ_C"/>
</dbReference>
<dbReference type="OMA" id="TRNINCP"/>
<dbReference type="PANTHER" id="PTHR44145">
    <property type="entry name" value="DNAJ HOMOLOG SUBFAMILY A MEMBER 3, MITOCHONDRIAL"/>
    <property type="match status" value="1"/>
</dbReference>
<dbReference type="EMBL" id="KK117813">
    <property type="protein sequence ID" value="KFM71486.1"/>
    <property type="molecule type" value="Genomic_DNA"/>
</dbReference>
<feature type="zinc finger region" description="CR-type" evidence="6">
    <location>
        <begin position="33"/>
        <end position="111"/>
    </location>
</feature>
<name>A0A087U297_STEMI</name>
<protein>
    <submittedName>
        <fullName evidence="8">Protein tumorous imaginal disc, mitochondrial</fullName>
    </submittedName>
</protein>
<dbReference type="PROSITE" id="PS51188">
    <property type="entry name" value="ZF_CR"/>
    <property type="match status" value="1"/>
</dbReference>
<dbReference type="InterPro" id="IPR036410">
    <property type="entry name" value="HSP_DnaJ_Cys-rich_dom_sf"/>
</dbReference>